<organism evidence="1 2">
    <name type="scientific">Strongylus vulgaris</name>
    <name type="common">Blood worm</name>
    <dbReference type="NCBI Taxonomy" id="40348"/>
    <lineage>
        <taxon>Eukaryota</taxon>
        <taxon>Metazoa</taxon>
        <taxon>Ecdysozoa</taxon>
        <taxon>Nematoda</taxon>
        <taxon>Chromadorea</taxon>
        <taxon>Rhabditida</taxon>
        <taxon>Rhabditina</taxon>
        <taxon>Rhabditomorpha</taxon>
        <taxon>Strongyloidea</taxon>
        <taxon>Strongylidae</taxon>
        <taxon>Strongylus</taxon>
    </lineage>
</organism>
<accession>A0A3P7LPL0</accession>
<protein>
    <recommendedName>
        <fullName evidence="3">Reverse transcriptase domain-containing protein</fullName>
    </recommendedName>
</protein>
<feature type="non-terminal residue" evidence="1">
    <location>
        <position position="83"/>
    </location>
</feature>
<dbReference type="Proteomes" id="UP000270094">
    <property type="component" value="Unassembled WGS sequence"/>
</dbReference>
<dbReference type="AlphaFoldDB" id="A0A3P7LPL0"/>
<dbReference type="OrthoDB" id="410104at2759"/>
<sequence>MRISKTLDEAQPLEQVGFRKDLLLDRIQKVSRIDEACLPLVLILVDYEKVFDSVETNATLWRSSTKEWTIIGYWPTATRTALQ</sequence>
<evidence type="ECO:0008006" key="3">
    <source>
        <dbReference type="Google" id="ProtNLM"/>
    </source>
</evidence>
<gene>
    <name evidence="1" type="ORF">SVUK_LOCUS19323</name>
</gene>
<keyword evidence="2" id="KW-1185">Reference proteome</keyword>
<proteinExistence type="predicted"/>
<name>A0A3P7LPL0_STRVU</name>
<evidence type="ECO:0000313" key="1">
    <source>
        <dbReference type="EMBL" id="VDM84325.1"/>
    </source>
</evidence>
<evidence type="ECO:0000313" key="2">
    <source>
        <dbReference type="Proteomes" id="UP000270094"/>
    </source>
</evidence>
<dbReference type="EMBL" id="UYYB01129322">
    <property type="protein sequence ID" value="VDM84325.1"/>
    <property type="molecule type" value="Genomic_DNA"/>
</dbReference>
<reference evidence="1 2" key="1">
    <citation type="submission" date="2018-11" db="EMBL/GenBank/DDBJ databases">
        <authorList>
            <consortium name="Pathogen Informatics"/>
        </authorList>
    </citation>
    <scope>NUCLEOTIDE SEQUENCE [LARGE SCALE GENOMIC DNA]</scope>
</reference>